<dbReference type="OrthoDB" id="9792148at2"/>
<name>A0A4S2DMW7_9CLOT</name>
<evidence type="ECO:0000313" key="3">
    <source>
        <dbReference type="Proteomes" id="UP000306888"/>
    </source>
</evidence>
<dbReference type="AlphaFoldDB" id="A0A4S2DMW7"/>
<sequence length="302" mass="35382">MKEIIELLEDIKEGINLKFRLLDEKNNVILDNLPYSETNISKWINIDGNTFKIVLDRENNNLFPLIEFTIVKLSSKDNLVEDLLEGRKNIDSLRSHSINIGNKILLLEVRDKKTVLDIVKNTYSDTDFYVSEVYDRISIIGNLEDEMEHALSLKHFIEEDLGDHAKVAISEIKDNSSEGFRNSYEEAVIALEIGSYFKIKPEIYIINNMFLEKAIFNISKEYLNELKVRYKDIFINFNYELFQTLEEVLACNLSLSKASKNLFIHRNTLMYRIDKIKKETGFDIRNFKEATFLYILYMNSKV</sequence>
<dbReference type="Gene3D" id="1.10.10.2840">
    <property type="entry name" value="PucR C-terminal helix-turn-helix domain"/>
    <property type="match status" value="1"/>
</dbReference>
<organism evidence="2 3">
    <name type="scientific">Clostridium sartagoforme</name>
    <dbReference type="NCBI Taxonomy" id="84031"/>
    <lineage>
        <taxon>Bacteria</taxon>
        <taxon>Bacillati</taxon>
        <taxon>Bacillota</taxon>
        <taxon>Clostridia</taxon>
        <taxon>Eubacteriales</taxon>
        <taxon>Clostridiaceae</taxon>
        <taxon>Clostridium</taxon>
    </lineage>
</organism>
<reference evidence="2 3" key="1">
    <citation type="submission" date="2019-04" db="EMBL/GenBank/DDBJ databases">
        <title>Microbes associate with the intestines of laboratory mice.</title>
        <authorList>
            <person name="Navarre W."/>
            <person name="Wong E."/>
            <person name="Huang K."/>
            <person name="Tropini C."/>
            <person name="Ng K."/>
            <person name="Yu B."/>
        </authorList>
    </citation>
    <scope>NUCLEOTIDE SEQUENCE [LARGE SCALE GENOMIC DNA]</scope>
    <source>
        <strain evidence="2 3">NM50_B9-20</strain>
    </source>
</reference>
<dbReference type="Pfam" id="PF13556">
    <property type="entry name" value="HTH_30"/>
    <property type="match status" value="1"/>
</dbReference>
<keyword evidence="3" id="KW-1185">Reference proteome</keyword>
<feature type="domain" description="PucR C-terminal helix-turn-helix" evidence="1">
    <location>
        <begin position="241"/>
        <end position="295"/>
    </location>
</feature>
<dbReference type="EMBL" id="SRYR01000001">
    <property type="protein sequence ID" value="TGY43676.1"/>
    <property type="molecule type" value="Genomic_DNA"/>
</dbReference>
<gene>
    <name evidence="2" type="ORF">E5347_02355</name>
</gene>
<comment type="caution">
    <text evidence="2">The sequence shown here is derived from an EMBL/GenBank/DDBJ whole genome shotgun (WGS) entry which is preliminary data.</text>
</comment>
<dbReference type="PANTHER" id="PTHR33744:SF15">
    <property type="entry name" value="CARBOHYDRATE DIACID REGULATOR"/>
    <property type="match status" value="1"/>
</dbReference>
<evidence type="ECO:0000259" key="1">
    <source>
        <dbReference type="Pfam" id="PF13556"/>
    </source>
</evidence>
<dbReference type="Proteomes" id="UP000306888">
    <property type="component" value="Unassembled WGS sequence"/>
</dbReference>
<proteinExistence type="predicted"/>
<evidence type="ECO:0000313" key="2">
    <source>
        <dbReference type="EMBL" id="TGY43676.1"/>
    </source>
</evidence>
<dbReference type="RefSeq" id="WP_136004234.1">
    <property type="nucleotide sequence ID" value="NZ_SRYR01000001.1"/>
</dbReference>
<protein>
    <submittedName>
        <fullName evidence="2">PucR family transcriptional regulator</fullName>
    </submittedName>
</protein>
<dbReference type="PANTHER" id="PTHR33744">
    <property type="entry name" value="CARBOHYDRATE DIACID REGULATOR"/>
    <property type="match status" value="1"/>
</dbReference>
<accession>A0A4S2DMW7</accession>
<dbReference type="InterPro" id="IPR042070">
    <property type="entry name" value="PucR_C-HTH_sf"/>
</dbReference>
<dbReference type="InterPro" id="IPR025736">
    <property type="entry name" value="PucR_C-HTH_dom"/>
</dbReference>
<dbReference type="InterPro" id="IPR051448">
    <property type="entry name" value="CdaR-like_regulators"/>
</dbReference>